<dbReference type="Pfam" id="PF04893">
    <property type="entry name" value="Yip1"/>
    <property type="match status" value="1"/>
</dbReference>
<feature type="region of interest" description="Disordered" evidence="7">
    <location>
        <begin position="13"/>
        <end position="68"/>
    </location>
</feature>
<feature type="transmembrane region" description="Helical" evidence="6">
    <location>
        <begin position="162"/>
        <end position="182"/>
    </location>
</feature>
<evidence type="ECO:0000256" key="4">
    <source>
        <dbReference type="ARBA" id="ARBA00022989"/>
    </source>
</evidence>
<gene>
    <name evidence="9" type="ORF">BDW02DRAFT_508335</name>
</gene>
<evidence type="ECO:0000256" key="3">
    <source>
        <dbReference type="ARBA" id="ARBA00022692"/>
    </source>
</evidence>
<protein>
    <recommendedName>
        <fullName evidence="6">Protein YIP</fullName>
    </recommendedName>
</protein>
<evidence type="ECO:0000256" key="5">
    <source>
        <dbReference type="ARBA" id="ARBA00023136"/>
    </source>
</evidence>
<dbReference type="GO" id="GO:0000139">
    <property type="term" value="C:Golgi membrane"/>
    <property type="evidence" value="ECO:0007669"/>
    <property type="project" value="UniProtKB-SubCell"/>
</dbReference>
<evidence type="ECO:0000256" key="2">
    <source>
        <dbReference type="ARBA" id="ARBA00010596"/>
    </source>
</evidence>
<dbReference type="InterPro" id="IPR006977">
    <property type="entry name" value="Yip1_dom"/>
</dbReference>
<feature type="domain" description="Yip1" evidence="8">
    <location>
        <begin position="102"/>
        <end position="264"/>
    </location>
</feature>
<dbReference type="GO" id="GO:0031267">
    <property type="term" value="F:small GTPase binding"/>
    <property type="evidence" value="ECO:0007669"/>
    <property type="project" value="InterPro"/>
</dbReference>
<organism evidence="9 10">
    <name type="scientific">Decorospora gaudefroyi</name>
    <dbReference type="NCBI Taxonomy" id="184978"/>
    <lineage>
        <taxon>Eukaryota</taxon>
        <taxon>Fungi</taxon>
        <taxon>Dikarya</taxon>
        <taxon>Ascomycota</taxon>
        <taxon>Pezizomycotina</taxon>
        <taxon>Dothideomycetes</taxon>
        <taxon>Pleosporomycetidae</taxon>
        <taxon>Pleosporales</taxon>
        <taxon>Pleosporineae</taxon>
        <taxon>Pleosporaceae</taxon>
        <taxon>Decorospora</taxon>
    </lineage>
</organism>
<dbReference type="OrthoDB" id="10256463at2759"/>
<accession>A0A6A5K5N3</accession>
<keyword evidence="4 6" id="KW-1133">Transmembrane helix</keyword>
<dbReference type="Proteomes" id="UP000800040">
    <property type="component" value="Unassembled WGS sequence"/>
</dbReference>
<dbReference type="InterPro" id="IPR039765">
    <property type="entry name" value="Yip5/YIPF1/YIPF2"/>
</dbReference>
<feature type="transmembrane region" description="Helical" evidence="6">
    <location>
        <begin position="122"/>
        <end position="142"/>
    </location>
</feature>
<evidence type="ECO:0000256" key="1">
    <source>
        <dbReference type="ARBA" id="ARBA00004141"/>
    </source>
</evidence>
<comment type="similarity">
    <text evidence="2 6">Belongs to the YIP1 family.</text>
</comment>
<evidence type="ECO:0000313" key="9">
    <source>
        <dbReference type="EMBL" id="KAF1830117.1"/>
    </source>
</evidence>
<evidence type="ECO:0000313" key="10">
    <source>
        <dbReference type="Proteomes" id="UP000800040"/>
    </source>
</evidence>
<feature type="region of interest" description="Disordered" evidence="7">
    <location>
        <begin position="281"/>
        <end position="301"/>
    </location>
</feature>
<dbReference type="AlphaFoldDB" id="A0A6A5K5N3"/>
<sequence length="301" mass="32645">MANRGYDVVVDVDQEGDLGHTDLQEDLEFHSSNFDTTPSGRGGSKVQPDSTSSFLPGPGPSSSSNAPSTSSGRKHYLWSLPFYAQAFDVDTTEVVRRCTSTIYPRANFLDVLEGNPDLYGPVWIATTVIVILFLTGTINQYLARTGEQHFAYDFRLLSGAAGLVYGYTGLVPVGLWAVLKWYGSESANLLECVCLYGYGNLVWIGVSLVAWSPWGILNFIVVALGLAFSATFLLRNLYPVLSTTEAKTSKVLLIVVLVLHTGFAIAIKVLFFAATSPVGPNKGDGGEQSGPVTRWEDWVGR</sequence>
<name>A0A6A5K5N3_9PLEO</name>
<keyword evidence="3 6" id="KW-0812">Transmembrane</keyword>
<dbReference type="PANTHER" id="PTHR12822">
    <property type="entry name" value="PROTEIN YIPF"/>
    <property type="match status" value="1"/>
</dbReference>
<feature type="compositionally biased region" description="Polar residues" evidence="7">
    <location>
        <begin position="30"/>
        <end position="39"/>
    </location>
</feature>
<comment type="subcellular location">
    <subcellularLocation>
        <location evidence="6">Golgi apparatus membrane</location>
        <topology evidence="6">Multi-pass membrane protein</topology>
    </subcellularLocation>
    <subcellularLocation>
        <location evidence="1">Membrane</location>
        <topology evidence="1">Multi-pass membrane protein</topology>
    </subcellularLocation>
</comment>
<feature type="compositionally biased region" description="Low complexity" evidence="7">
    <location>
        <begin position="50"/>
        <end position="68"/>
    </location>
</feature>
<dbReference type="PANTHER" id="PTHR12822:SF2">
    <property type="entry name" value="PROTEIN YIPF"/>
    <property type="match status" value="1"/>
</dbReference>
<feature type="transmembrane region" description="Helical" evidence="6">
    <location>
        <begin position="216"/>
        <end position="238"/>
    </location>
</feature>
<feature type="transmembrane region" description="Helical" evidence="6">
    <location>
        <begin position="189"/>
        <end position="210"/>
    </location>
</feature>
<feature type="compositionally biased region" description="Basic and acidic residues" evidence="7">
    <location>
        <begin position="17"/>
        <end position="29"/>
    </location>
</feature>
<proteinExistence type="inferred from homology"/>
<evidence type="ECO:0000259" key="8">
    <source>
        <dbReference type="Pfam" id="PF04893"/>
    </source>
</evidence>
<reference evidence="9" key="1">
    <citation type="submission" date="2020-01" db="EMBL/GenBank/DDBJ databases">
        <authorList>
            <consortium name="DOE Joint Genome Institute"/>
            <person name="Haridas S."/>
            <person name="Albert R."/>
            <person name="Binder M."/>
            <person name="Bloem J."/>
            <person name="Labutti K."/>
            <person name="Salamov A."/>
            <person name="Andreopoulos B."/>
            <person name="Baker S.E."/>
            <person name="Barry K."/>
            <person name="Bills G."/>
            <person name="Bluhm B.H."/>
            <person name="Cannon C."/>
            <person name="Castanera R."/>
            <person name="Culley D.E."/>
            <person name="Daum C."/>
            <person name="Ezra D."/>
            <person name="Gonzalez J.B."/>
            <person name="Henrissat B."/>
            <person name="Kuo A."/>
            <person name="Liang C."/>
            <person name="Lipzen A."/>
            <person name="Lutzoni F."/>
            <person name="Magnuson J."/>
            <person name="Mondo S."/>
            <person name="Nolan M."/>
            <person name="Ohm R."/>
            <person name="Pangilinan J."/>
            <person name="Park H.-J."/>
            <person name="Ramirez L."/>
            <person name="Alfaro M."/>
            <person name="Sun H."/>
            <person name="Tritt A."/>
            <person name="Yoshinaga Y."/>
            <person name="Zwiers L.-H."/>
            <person name="Turgeon B.G."/>
            <person name="Goodwin S.B."/>
            <person name="Spatafora J.W."/>
            <person name="Crous P.W."/>
            <person name="Grigoriev I.V."/>
        </authorList>
    </citation>
    <scope>NUCLEOTIDE SEQUENCE</scope>
    <source>
        <strain evidence="9">P77</strain>
    </source>
</reference>
<evidence type="ECO:0000256" key="6">
    <source>
        <dbReference type="RuleBase" id="RU361264"/>
    </source>
</evidence>
<dbReference type="EMBL" id="ML975409">
    <property type="protein sequence ID" value="KAF1830117.1"/>
    <property type="molecule type" value="Genomic_DNA"/>
</dbReference>
<evidence type="ECO:0000256" key="7">
    <source>
        <dbReference type="SAM" id="MobiDB-lite"/>
    </source>
</evidence>
<dbReference type="GO" id="GO:0016192">
    <property type="term" value="P:vesicle-mediated transport"/>
    <property type="evidence" value="ECO:0007669"/>
    <property type="project" value="InterPro"/>
</dbReference>
<feature type="transmembrane region" description="Helical" evidence="6">
    <location>
        <begin position="250"/>
        <end position="274"/>
    </location>
</feature>
<keyword evidence="5 6" id="KW-0472">Membrane</keyword>
<keyword evidence="10" id="KW-1185">Reference proteome</keyword>